<reference evidence="2 3" key="1">
    <citation type="submission" date="2024-01" db="EMBL/GenBank/DDBJ databases">
        <title>A draft genome for the cacao thread blight pathogen Marasmiellus scandens.</title>
        <authorList>
            <person name="Baruah I.K."/>
            <person name="Leung J."/>
            <person name="Bukari Y."/>
            <person name="Amoako-Attah I."/>
            <person name="Meinhardt L.W."/>
            <person name="Bailey B.A."/>
            <person name="Cohen S.P."/>
        </authorList>
    </citation>
    <scope>NUCLEOTIDE SEQUENCE [LARGE SCALE GENOMIC DNA]</scope>
    <source>
        <strain evidence="2 3">GH-19</strain>
    </source>
</reference>
<gene>
    <name evidence="2" type="ORF">VKT23_014492</name>
</gene>
<feature type="compositionally biased region" description="Polar residues" evidence="1">
    <location>
        <begin position="643"/>
        <end position="664"/>
    </location>
</feature>
<evidence type="ECO:0000313" key="2">
    <source>
        <dbReference type="EMBL" id="KAK7446286.1"/>
    </source>
</evidence>
<feature type="compositionally biased region" description="Basic and acidic residues" evidence="1">
    <location>
        <begin position="169"/>
        <end position="181"/>
    </location>
</feature>
<feature type="compositionally biased region" description="Low complexity" evidence="1">
    <location>
        <begin position="410"/>
        <end position="422"/>
    </location>
</feature>
<protein>
    <submittedName>
        <fullName evidence="2">Uncharacterized protein</fullName>
    </submittedName>
</protein>
<feature type="region of interest" description="Disordered" evidence="1">
    <location>
        <begin position="1"/>
        <end position="33"/>
    </location>
</feature>
<proteinExistence type="predicted"/>
<feature type="compositionally biased region" description="Low complexity" evidence="1">
    <location>
        <begin position="145"/>
        <end position="167"/>
    </location>
</feature>
<evidence type="ECO:0000313" key="3">
    <source>
        <dbReference type="Proteomes" id="UP001498398"/>
    </source>
</evidence>
<dbReference type="EMBL" id="JBANRG010000044">
    <property type="protein sequence ID" value="KAK7446286.1"/>
    <property type="molecule type" value="Genomic_DNA"/>
</dbReference>
<feature type="compositionally biased region" description="Low complexity" evidence="1">
    <location>
        <begin position="586"/>
        <end position="600"/>
    </location>
</feature>
<evidence type="ECO:0000256" key="1">
    <source>
        <dbReference type="SAM" id="MobiDB-lite"/>
    </source>
</evidence>
<feature type="compositionally biased region" description="Low complexity" evidence="1">
    <location>
        <begin position="665"/>
        <end position="698"/>
    </location>
</feature>
<feature type="compositionally biased region" description="Polar residues" evidence="1">
    <location>
        <begin position="699"/>
        <end position="711"/>
    </location>
</feature>
<organism evidence="2 3">
    <name type="scientific">Marasmiellus scandens</name>
    <dbReference type="NCBI Taxonomy" id="2682957"/>
    <lineage>
        <taxon>Eukaryota</taxon>
        <taxon>Fungi</taxon>
        <taxon>Dikarya</taxon>
        <taxon>Basidiomycota</taxon>
        <taxon>Agaricomycotina</taxon>
        <taxon>Agaricomycetes</taxon>
        <taxon>Agaricomycetidae</taxon>
        <taxon>Agaricales</taxon>
        <taxon>Marasmiineae</taxon>
        <taxon>Omphalotaceae</taxon>
        <taxon>Marasmiellus</taxon>
    </lineage>
</organism>
<feature type="compositionally biased region" description="Polar residues" evidence="1">
    <location>
        <begin position="311"/>
        <end position="324"/>
    </location>
</feature>
<feature type="region of interest" description="Disordered" evidence="1">
    <location>
        <begin position="732"/>
        <end position="768"/>
    </location>
</feature>
<feature type="compositionally biased region" description="Low complexity" evidence="1">
    <location>
        <begin position="449"/>
        <end position="468"/>
    </location>
</feature>
<feature type="compositionally biased region" description="Low complexity" evidence="1">
    <location>
        <begin position="223"/>
        <end position="246"/>
    </location>
</feature>
<feature type="region of interest" description="Disordered" evidence="1">
    <location>
        <begin position="55"/>
        <end position="195"/>
    </location>
</feature>
<name>A0ABR1J0C3_9AGAR</name>
<feature type="compositionally biased region" description="Pro residues" evidence="1">
    <location>
        <begin position="62"/>
        <end position="71"/>
    </location>
</feature>
<dbReference type="Proteomes" id="UP001498398">
    <property type="component" value="Unassembled WGS sequence"/>
</dbReference>
<accession>A0ABR1J0C3</accession>
<feature type="compositionally biased region" description="Low complexity" evidence="1">
    <location>
        <begin position="22"/>
        <end position="33"/>
    </location>
</feature>
<keyword evidence="3" id="KW-1185">Reference proteome</keyword>
<feature type="compositionally biased region" description="Basic residues" evidence="1">
    <location>
        <begin position="182"/>
        <end position="191"/>
    </location>
</feature>
<feature type="compositionally biased region" description="Basic and acidic residues" evidence="1">
    <location>
        <begin position="106"/>
        <end position="117"/>
    </location>
</feature>
<feature type="region of interest" description="Disordered" evidence="1">
    <location>
        <begin position="207"/>
        <end position="330"/>
    </location>
</feature>
<comment type="caution">
    <text evidence="2">The sequence shown here is derived from an EMBL/GenBank/DDBJ whole genome shotgun (WGS) entry which is preliminary data.</text>
</comment>
<sequence>MDLESSRAYNQLHRIGHRHTQSLASSGLSPIPSLSSIATATSSASTVLHTPTSAVSFLPEDTPTPTPSPKPKQPRTSISLIRRLSLKTPPPRAQVSTAMTSTRGRRVGETPLVDRDVSVSAYNTATRQPRRTDSMPSTPLRKHSYSSTSTSSSSQHPSSSTSSSSMSEHLLRSTLRKDDTSHKKRHSRSQSRTRLDTDLLNGSFLFRTPMISSPTPRSSKKPLIGFSLGDDLSSDEGSTSHSGSGSWADDRTRNGNGTPTRGHTGGYSGPAGNPHHAQRRDLQHSPCPSPSPAQGSLSLRHAQSPRHGHARSQSYTYIDRSSSPAPKVPLTPHEQVLKARLERVLSAGSVAQTSPGSIYRPSKEKELDGDEERFEDYVNYNHEKKRKRSSAPTGKEGSMFGWLWAGKAGSGSSSGSEETNPQLPTPSTPSQTQRERESYMSPRTPSLPPSNSYSPHVHSSPYHSPSYYRGQSPHTNSPGRTRSHTAPAPSSPSATMKGTPKRQHAFTLPGMLESVPSVGELRERAAAEAEASSPKSKPVPEASKESGKMITPPPTPPRREREFDGDSAVDLEQDATPRKIRPHHVAPLALSLAPSTSALAQRRGSASTFTTARPVAEGSKVARSKSMSTNTGRANLGLGRPSLSRNPSELTEASSISRISSPTKASFTSAVSPTSATSAPKDSSFSPDGPSPSFSLSPAFTSPSSINSQSNFNARTASIQCRRMEGYVSFSSVEGLGEPPSSAHPSLASDRGSMFGDEEDDGDKKEGKRFLGLGWILGK</sequence>
<feature type="region of interest" description="Disordered" evidence="1">
    <location>
        <begin position="348"/>
        <end position="711"/>
    </location>
</feature>